<name>A0A4R2QMG8_9PSEU</name>
<dbReference type="Gene3D" id="3.30.200.20">
    <property type="entry name" value="Phosphorylase Kinase, domain 1"/>
    <property type="match status" value="1"/>
</dbReference>
<dbReference type="AlphaFoldDB" id="A0A4R2QMG8"/>
<dbReference type="Proteomes" id="UP000294911">
    <property type="component" value="Unassembled WGS sequence"/>
</dbReference>
<dbReference type="Gene3D" id="3.90.1200.10">
    <property type="match status" value="1"/>
</dbReference>
<evidence type="ECO:0000313" key="3">
    <source>
        <dbReference type="Proteomes" id="UP000294911"/>
    </source>
</evidence>
<dbReference type="PANTHER" id="PTHR21310:SF40">
    <property type="entry name" value="AMINOGLYCOSIDE PHOSPHOTRANSFERASE DOMAIN-CONTAINING PROTEIN-RELATED"/>
    <property type="match status" value="1"/>
</dbReference>
<keyword evidence="2" id="KW-0808">Transferase</keyword>
<accession>A0A4R2QMG8</accession>
<dbReference type="Pfam" id="PF01636">
    <property type="entry name" value="APH"/>
    <property type="match status" value="1"/>
</dbReference>
<comment type="caution">
    <text evidence="2">The sequence shown here is derived from an EMBL/GenBank/DDBJ whole genome shotgun (WGS) entry which is preliminary data.</text>
</comment>
<dbReference type="EMBL" id="SLXQ01000008">
    <property type="protein sequence ID" value="TCP50079.1"/>
    <property type="molecule type" value="Genomic_DNA"/>
</dbReference>
<dbReference type="SUPFAM" id="SSF56112">
    <property type="entry name" value="Protein kinase-like (PK-like)"/>
    <property type="match status" value="1"/>
</dbReference>
<keyword evidence="2" id="KW-0418">Kinase</keyword>
<dbReference type="RefSeq" id="WP_132878386.1">
    <property type="nucleotide sequence ID" value="NZ_SLXQ01000008.1"/>
</dbReference>
<dbReference type="OrthoDB" id="3806873at2"/>
<reference evidence="2 3" key="1">
    <citation type="submission" date="2019-03" db="EMBL/GenBank/DDBJ databases">
        <title>Genomic Encyclopedia of Type Strains, Phase IV (KMG-IV): sequencing the most valuable type-strain genomes for metagenomic binning, comparative biology and taxonomic classification.</title>
        <authorList>
            <person name="Goeker M."/>
        </authorList>
    </citation>
    <scope>NUCLEOTIDE SEQUENCE [LARGE SCALE GENOMIC DNA]</scope>
    <source>
        <strain evidence="2 3">DSM 45765</strain>
    </source>
</reference>
<sequence length="347" mass="37251">MSDDTAPAGIDSAAVNAWLAEHVPGLRAPVTFELIAGGRSNLTYRVTDADGVARALRRPPTGGVLATAHDMSREWRFISAVSGTDVPVPEPLAYCADSTVTGAEFYVMGYVAGLVLADRDAAGELDELARRRAAEQTIDVLAALHQIEPRAVGLAGTAKQDGYLARQLRRWQRQVHQSGAPDLALLDEVHDALVAHIPEQRDGIVHGDYRPGNIAYGPDGHVLAVFDWELATLGDSLADLGWLLSTWEQEGDVVPPATPGPTAAPGFPGRTEVAERYARLTATEVSDLPYYVAFARWRSACIGAGVYARYRAGVMGDDGYLAQAREQSVRSQGEAARDAVRELGLLR</sequence>
<evidence type="ECO:0000259" key="1">
    <source>
        <dbReference type="Pfam" id="PF01636"/>
    </source>
</evidence>
<dbReference type="InterPro" id="IPR002575">
    <property type="entry name" value="Aminoglycoside_PTrfase"/>
</dbReference>
<dbReference type="CDD" id="cd05154">
    <property type="entry name" value="ACAD10_11_N-like"/>
    <property type="match status" value="1"/>
</dbReference>
<dbReference type="GO" id="GO:0016301">
    <property type="term" value="F:kinase activity"/>
    <property type="evidence" value="ECO:0007669"/>
    <property type="project" value="UniProtKB-KW"/>
</dbReference>
<proteinExistence type="predicted"/>
<dbReference type="PANTHER" id="PTHR21310">
    <property type="entry name" value="AMINOGLYCOSIDE PHOSPHOTRANSFERASE-RELATED-RELATED"/>
    <property type="match status" value="1"/>
</dbReference>
<protein>
    <submittedName>
        <fullName evidence="2">Aminoglycoside phosphotransferase (APT) family kinase protein</fullName>
    </submittedName>
</protein>
<organism evidence="2 3">
    <name type="scientific">Tamaricihabitans halophyticus</name>
    <dbReference type="NCBI Taxonomy" id="1262583"/>
    <lineage>
        <taxon>Bacteria</taxon>
        <taxon>Bacillati</taxon>
        <taxon>Actinomycetota</taxon>
        <taxon>Actinomycetes</taxon>
        <taxon>Pseudonocardiales</taxon>
        <taxon>Pseudonocardiaceae</taxon>
        <taxon>Tamaricihabitans</taxon>
    </lineage>
</organism>
<dbReference type="InterPro" id="IPR011009">
    <property type="entry name" value="Kinase-like_dom_sf"/>
</dbReference>
<dbReference type="InterPro" id="IPR041726">
    <property type="entry name" value="ACAD10_11_N"/>
</dbReference>
<feature type="domain" description="Aminoglycoside phosphotransferase" evidence="1">
    <location>
        <begin position="32"/>
        <end position="252"/>
    </location>
</feature>
<gene>
    <name evidence="2" type="ORF">EV191_108168</name>
</gene>
<evidence type="ECO:0000313" key="2">
    <source>
        <dbReference type="EMBL" id="TCP50079.1"/>
    </source>
</evidence>
<keyword evidence="3" id="KW-1185">Reference proteome</keyword>
<dbReference type="InterPro" id="IPR051678">
    <property type="entry name" value="AGP_Transferase"/>
</dbReference>